<evidence type="ECO:0000259" key="6">
    <source>
        <dbReference type="Pfam" id="PF06597"/>
    </source>
</evidence>
<keyword evidence="4" id="KW-1133">Transmembrane helix</keyword>
<evidence type="ECO:0000256" key="5">
    <source>
        <dbReference type="SAM" id="SignalP"/>
    </source>
</evidence>
<evidence type="ECO:0000256" key="1">
    <source>
        <dbReference type="ARBA" id="ARBA00023026"/>
    </source>
</evidence>
<name>C9Z4C5_STRSW</name>
<evidence type="ECO:0000313" key="8">
    <source>
        <dbReference type="Proteomes" id="UP000001444"/>
    </source>
</evidence>
<accession>C9Z4C5</accession>
<proteinExistence type="inferred from homology"/>
<dbReference type="HOGENOM" id="CLU_032638_0_0_11"/>
<keyword evidence="4" id="KW-0472">Membrane</keyword>
<reference evidence="7 8" key="1">
    <citation type="journal article" date="2010" name="Mol. Plant Microbe Interact.">
        <title>Streptomyces scabies 87-22 contains a coronafacic acid-like biosynthetic cluster that contributes to plant-microbe interactions.</title>
        <authorList>
            <person name="Bignell D.R."/>
            <person name="Seipke R.F."/>
            <person name="Huguet-Tapia J.C."/>
            <person name="Chambers A.H."/>
            <person name="Parry R.J."/>
            <person name="Loria R."/>
        </authorList>
    </citation>
    <scope>NUCLEOTIDE SEQUENCE [LARGE SCALE GENOMIC DNA]</scope>
    <source>
        <strain evidence="7 8">87.22</strain>
    </source>
</reference>
<evidence type="ECO:0000313" key="7">
    <source>
        <dbReference type="EMBL" id="CBG72875.1"/>
    </source>
</evidence>
<evidence type="ECO:0000256" key="2">
    <source>
        <dbReference type="ARBA" id="ARBA00035010"/>
    </source>
</evidence>
<gene>
    <name evidence="7" type="ordered locus">SCAB_58531</name>
</gene>
<dbReference type="RefSeq" id="WP_013003442.1">
    <property type="nucleotide sequence ID" value="NC_013929.1"/>
</dbReference>
<feature type="transmembrane region" description="Helical" evidence="4">
    <location>
        <begin position="487"/>
        <end position="507"/>
    </location>
</feature>
<dbReference type="GeneID" id="24308011"/>
<dbReference type="InterPro" id="IPR006311">
    <property type="entry name" value="TAT_signal"/>
</dbReference>
<organism evidence="7 8">
    <name type="scientific">Streptomyces scabiei (strain 87.22)</name>
    <dbReference type="NCBI Taxonomy" id="680198"/>
    <lineage>
        <taxon>Bacteria</taxon>
        <taxon>Bacillati</taxon>
        <taxon>Actinomycetota</taxon>
        <taxon>Actinomycetes</taxon>
        <taxon>Kitasatosporales</taxon>
        <taxon>Streptomycetaceae</taxon>
        <taxon>Streptomyces</taxon>
    </lineage>
</organism>
<dbReference type="AlphaFoldDB" id="C9Z4C5"/>
<keyword evidence="1" id="KW-0843">Virulence</keyword>
<protein>
    <submittedName>
        <fullName evidence="7">Putative membrane protein</fullName>
    </submittedName>
</protein>
<keyword evidence="5" id="KW-0732">Signal</keyword>
<dbReference type="Proteomes" id="UP000001444">
    <property type="component" value="Chromosome"/>
</dbReference>
<feature type="signal peptide" evidence="5">
    <location>
        <begin position="1"/>
        <end position="30"/>
    </location>
</feature>
<dbReference type="Pfam" id="PF06597">
    <property type="entry name" value="Clostridium_P47"/>
    <property type="match status" value="1"/>
</dbReference>
<keyword evidence="8" id="KW-1185">Reference proteome</keyword>
<dbReference type="EMBL" id="FN554889">
    <property type="protein sequence ID" value="CBG72875.1"/>
    <property type="molecule type" value="Genomic_DNA"/>
</dbReference>
<feature type="chain" id="PRO_5003005238" evidence="5">
    <location>
        <begin position="31"/>
        <end position="564"/>
    </location>
</feature>
<evidence type="ECO:0000256" key="4">
    <source>
        <dbReference type="SAM" id="Phobius"/>
    </source>
</evidence>
<dbReference type="PROSITE" id="PS51318">
    <property type="entry name" value="TAT"/>
    <property type="match status" value="1"/>
</dbReference>
<dbReference type="InterPro" id="IPR010567">
    <property type="entry name" value="OrfX2/OrfX3/P47"/>
</dbReference>
<feature type="compositionally biased region" description="Basic and acidic residues" evidence="3">
    <location>
        <begin position="203"/>
        <end position="213"/>
    </location>
</feature>
<evidence type="ECO:0000256" key="3">
    <source>
        <dbReference type="SAM" id="MobiDB-lite"/>
    </source>
</evidence>
<sequence>MDRSPLTRRGALTAAMATTAALAVPVTAHASASKAGAATGGQPMPDIPKDKVLRVALVDSEHAHRPLGSTREVRLRDDKALPNETMGWDTVSAVRLTDVNRAILNNATTPKEWSAKIPGSTFSSPVEASGGFDAWRLTPGGTGGNVLMKIPFHATLVVNPGKGETVYDIQGGSANVEVYLEYHTSSKDGNVKELKLQSSPGDSGKEDRDGDDAKPLAMITHLDFDKPDIKNPDEKAAVVRSLTALLGQWLNARDSGDMSNLGRFDHVFATIDLNTAEAQGELSWLTPTTREYAYINGKDANSSYLGVLCMTENRDPGMAAQELAPGAIITGAEATFTISIDRVLNKMIMPAVQHSFPDGAFVLTAGEIVSKGEFSLDTVEAGGLKYHPKVTSFHFSVIGQTLQVEMDVHIPISPGIDGYATMKYRVQPTMSHNSKGEPNLAYEVVEESSQHWHTVADWLEGVEIAVDIIVLVLASVAGALLARGMSLLVKVVIAAATALVATLPAIFEQIPLFNADKALDDLPGILAMVNAVTAPITWADAKTFNPKAAMINGGLQVGGDCFSQ</sequence>
<feature type="region of interest" description="Disordered" evidence="3">
    <location>
        <begin position="190"/>
        <end position="213"/>
    </location>
</feature>
<dbReference type="KEGG" id="scb:SCAB_58531"/>
<keyword evidence="4" id="KW-0812">Transmembrane</keyword>
<comment type="similarity">
    <text evidence="2">Belongs to the TULIP P47 family.</text>
</comment>
<dbReference type="eggNOG" id="ENOG50316NY">
    <property type="taxonomic scope" value="Bacteria"/>
</dbReference>
<feature type="transmembrane region" description="Helical" evidence="4">
    <location>
        <begin position="464"/>
        <end position="482"/>
    </location>
</feature>
<feature type="domain" description="Protein OrfX2/OrfX3/P47" evidence="6">
    <location>
        <begin position="85"/>
        <end position="559"/>
    </location>
</feature>